<protein>
    <submittedName>
        <fullName evidence="1">Uncharacterized protein</fullName>
    </submittedName>
</protein>
<sequence length="50" mass="5859">MLSWLFASRFGSWVVMESSCLDRVCLRCSYQHYIACAQLLNCPWTLLSRI</sequence>
<proteinExistence type="predicted"/>
<reference evidence="1" key="1">
    <citation type="submission" date="2014-09" db="EMBL/GenBank/DDBJ databases">
        <authorList>
            <person name="Magalhaes I.L.F."/>
            <person name="Oliveira U."/>
            <person name="Santos F.R."/>
            <person name="Vidigal T.H.D.A."/>
            <person name="Brescovit A.D."/>
            <person name="Santos A.J."/>
        </authorList>
    </citation>
    <scope>NUCLEOTIDE SEQUENCE</scope>
    <source>
        <tissue evidence="1">Shoot tissue taken approximately 20 cm above the soil surface</tissue>
    </source>
</reference>
<evidence type="ECO:0000313" key="1">
    <source>
        <dbReference type="EMBL" id="JAD38189.1"/>
    </source>
</evidence>
<dbReference type="AlphaFoldDB" id="A0A0A8ZFM0"/>
<organism evidence="1">
    <name type="scientific">Arundo donax</name>
    <name type="common">Giant reed</name>
    <name type="synonym">Donax arundinaceus</name>
    <dbReference type="NCBI Taxonomy" id="35708"/>
    <lineage>
        <taxon>Eukaryota</taxon>
        <taxon>Viridiplantae</taxon>
        <taxon>Streptophyta</taxon>
        <taxon>Embryophyta</taxon>
        <taxon>Tracheophyta</taxon>
        <taxon>Spermatophyta</taxon>
        <taxon>Magnoliopsida</taxon>
        <taxon>Liliopsida</taxon>
        <taxon>Poales</taxon>
        <taxon>Poaceae</taxon>
        <taxon>PACMAD clade</taxon>
        <taxon>Arundinoideae</taxon>
        <taxon>Arundineae</taxon>
        <taxon>Arundo</taxon>
    </lineage>
</organism>
<dbReference type="EMBL" id="GBRH01259706">
    <property type="protein sequence ID" value="JAD38189.1"/>
    <property type="molecule type" value="Transcribed_RNA"/>
</dbReference>
<name>A0A0A8ZFM0_ARUDO</name>
<accession>A0A0A8ZFM0</accession>
<reference evidence="1" key="2">
    <citation type="journal article" date="2015" name="Data Brief">
        <title>Shoot transcriptome of the giant reed, Arundo donax.</title>
        <authorList>
            <person name="Barrero R.A."/>
            <person name="Guerrero F.D."/>
            <person name="Moolhuijzen P."/>
            <person name="Goolsby J.A."/>
            <person name="Tidwell J."/>
            <person name="Bellgard S.E."/>
            <person name="Bellgard M.I."/>
        </authorList>
    </citation>
    <scope>NUCLEOTIDE SEQUENCE</scope>
    <source>
        <tissue evidence="1">Shoot tissue taken approximately 20 cm above the soil surface</tissue>
    </source>
</reference>